<keyword evidence="3 6" id="KW-0560">Oxidoreductase</keyword>
<comment type="cofactor">
    <cofactor evidence="5">
        <name>heme</name>
        <dbReference type="ChEBI" id="CHEBI:30413"/>
    </cofactor>
</comment>
<evidence type="ECO:0000256" key="3">
    <source>
        <dbReference type="ARBA" id="ARBA00023002"/>
    </source>
</evidence>
<dbReference type="Pfam" id="PF00067">
    <property type="entry name" value="p450"/>
    <property type="match status" value="2"/>
</dbReference>
<organism evidence="8 9">
    <name type="scientific">Aspergillus versicolor CBS 583.65</name>
    <dbReference type="NCBI Taxonomy" id="1036611"/>
    <lineage>
        <taxon>Eukaryota</taxon>
        <taxon>Fungi</taxon>
        <taxon>Dikarya</taxon>
        <taxon>Ascomycota</taxon>
        <taxon>Pezizomycotina</taxon>
        <taxon>Eurotiomycetes</taxon>
        <taxon>Eurotiomycetidae</taxon>
        <taxon>Eurotiales</taxon>
        <taxon>Aspergillaceae</taxon>
        <taxon>Aspergillus</taxon>
        <taxon>Aspergillus subgen. Nidulantes</taxon>
    </lineage>
</organism>
<dbReference type="GeneID" id="63732553"/>
<dbReference type="STRING" id="1036611.A0A1L9PEC4"/>
<keyword evidence="2 5" id="KW-0479">Metal-binding</keyword>
<dbReference type="InterPro" id="IPR017972">
    <property type="entry name" value="Cyt_P450_CS"/>
</dbReference>
<comment type="similarity">
    <text evidence="1 6">Belongs to the cytochrome P450 family.</text>
</comment>
<dbReference type="OrthoDB" id="10029320at2759"/>
<evidence type="ECO:0000256" key="5">
    <source>
        <dbReference type="PIRSR" id="PIRSR602401-1"/>
    </source>
</evidence>
<reference evidence="9" key="1">
    <citation type="journal article" date="2017" name="Genome Biol.">
        <title>Comparative genomics reveals high biological diversity and specific adaptations in the industrially and medically important fungal genus Aspergillus.</title>
        <authorList>
            <person name="de Vries R.P."/>
            <person name="Riley R."/>
            <person name="Wiebenga A."/>
            <person name="Aguilar-Osorio G."/>
            <person name="Amillis S."/>
            <person name="Uchima C.A."/>
            <person name="Anderluh G."/>
            <person name="Asadollahi M."/>
            <person name="Askin M."/>
            <person name="Barry K."/>
            <person name="Battaglia E."/>
            <person name="Bayram O."/>
            <person name="Benocci T."/>
            <person name="Braus-Stromeyer S.A."/>
            <person name="Caldana C."/>
            <person name="Canovas D."/>
            <person name="Cerqueira G.C."/>
            <person name="Chen F."/>
            <person name="Chen W."/>
            <person name="Choi C."/>
            <person name="Clum A."/>
            <person name="Dos Santos R.A."/>
            <person name="Damasio A.R."/>
            <person name="Diallinas G."/>
            <person name="Emri T."/>
            <person name="Fekete E."/>
            <person name="Flipphi M."/>
            <person name="Freyberg S."/>
            <person name="Gallo A."/>
            <person name="Gournas C."/>
            <person name="Habgood R."/>
            <person name="Hainaut M."/>
            <person name="Harispe M.L."/>
            <person name="Henrissat B."/>
            <person name="Hilden K.S."/>
            <person name="Hope R."/>
            <person name="Hossain A."/>
            <person name="Karabika E."/>
            <person name="Karaffa L."/>
            <person name="Karanyi Z."/>
            <person name="Krasevec N."/>
            <person name="Kuo A."/>
            <person name="Kusch H."/>
            <person name="LaButti K."/>
            <person name="Lagendijk E.L."/>
            <person name="Lapidus A."/>
            <person name="Levasseur A."/>
            <person name="Lindquist E."/>
            <person name="Lipzen A."/>
            <person name="Logrieco A.F."/>
            <person name="MacCabe A."/>
            <person name="Maekelae M.R."/>
            <person name="Malavazi I."/>
            <person name="Melin P."/>
            <person name="Meyer V."/>
            <person name="Mielnichuk N."/>
            <person name="Miskei M."/>
            <person name="Molnar A.P."/>
            <person name="Mule G."/>
            <person name="Ngan C.Y."/>
            <person name="Orejas M."/>
            <person name="Orosz E."/>
            <person name="Ouedraogo J.P."/>
            <person name="Overkamp K.M."/>
            <person name="Park H.-S."/>
            <person name="Perrone G."/>
            <person name="Piumi F."/>
            <person name="Punt P.J."/>
            <person name="Ram A.F."/>
            <person name="Ramon A."/>
            <person name="Rauscher S."/>
            <person name="Record E."/>
            <person name="Riano-Pachon D.M."/>
            <person name="Robert V."/>
            <person name="Roehrig J."/>
            <person name="Ruller R."/>
            <person name="Salamov A."/>
            <person name="Salih N.S."/>
            <person name="Samson R.A."/>
            <person name="Sandor E."/>
            <person name="Sanguinetti M."/>
            <person name="Schuetze T."/>
            <person name="Sepcic K."/>
            <person name="Shelest E."/>
            <person name="Sherlock G."/>
            <person name="Sophianopoulou V."/>
            <person name="Squina F.M."/>
            <person name="Sun H."/>
            <person name="Susca A."/>
            <person name="Todd R.B."/>
            <person name="Tsang A."/>
            <person name="Unkles S.E."/>
            <person name="van de Wiele N."/>
            <person name="van Rossen-Uffink D."/>
            <person name="Oliveira J.V."/>
            <person name="Vesth T.C."/>
            <person name="Visser J."/>
            <person name="Yu J.-H."/>
            <person name="Zhou M."/>
            <person name="Andersen M.R."/>
            <person name="Archer D.B."/>
            <person name="Baker S.E."/>
            <person name="Benoit I."/>
            <person name="Brakhage A.A."/>
            <person name="Braus G.H."/>
            <person name="Fischer R."/>
            <person name="Frisvad J.C."/>
            <person name="Goldman G.H."/>
            <person name="Houbraken J."/>
            <person name="Oakley B."/>
            <person name="Pocsi I."/>
            <person name="Scazzocchio C."/>
            <person name="Seiboth B."/>
            <person name="vanKuyk P.A."/>
            <person name="Wortman J."/>
            <person name="Dyer P.S."/>
            <person name="Grigoriev I.V."/>
        </authorList>
    </citation>
    <scope>NUCLEOTIDE SEQUENCE [LARGE SCALE GENOMIC DNA]</scope>
    <source>
        <strain evidence="9">CBS 583.65</strain>
    </source>
</reference>
<dbReference type="GO" id="GO:0016705">
    <property type="term" value="F:oxidoreductase activity, acting on paired donors, with incorporation or reduction of molecular oxygen"/>
    <property type="evidence" value="ECO:0007669"/>
    <property type="project" value="InterPro"/>
</dbReference>
<keyword evidence="5 6" id="KW-0349">Heme</keyword>
<evidence type="ECO:0000256" key="6">
    <source>
        <dbReference type="RuleBase" id="RU000461"/>
    </source>
</evidence>
<dbReference type="RefSeq" id="XP_040665604.1">
    <property type="nucleotide sequence ID" value="XM_040817042.1"/>
</dbReference>
<dbReference type="InterPro" id="IPR001128">
    <property type="entry name" value="Cyt_P450"/>
</dbReference>
<keyword evidence="4 5" id="KW-0408">Iron</keyword>
<dbReference type="InterPro" id="IPR002401">
    <property type="entry name" value="Cyt_P450_E_grp-I"/>
</dbReference>
<keyword evidence="7" id="KW-0472">Membrane</keyword>
<feature type="binding site" description="axial binding residue" evidence="5">
    <location>
        <position position="431"/>
    </location>
    <ligand>
        <name>heme</name>
        <dbReference type="ChEBI" id="CHEBI:30413"/>
    </ligand>
    <ligandPart>
        <name>Fe</name>
        <dbReference type="ChEBI" id="CHEBI:18248"/>
    </ligandPart>
</feature>
<protein>
    <recommendedName>
        <fullName evidence="10">Cytochrome P450</fullName>
    </recommendedName>
</protein>
<dbReference type="EMBL" id="KV878127">
    <property type="protein sequence ID" value="OJI99841.1"/>
    <property type="molecule type" value="Genomic_DNA"/>
</dbReference>
<gene>
    <name evidence="8" type="ORF">ASPVEDRAFT_81431</name>
</gene>
<dbReference type="PRINTS" id="PR00463">
    <property type="entry name" value="EP450I"/>
</dbReference>
<dbReference type="VEuPathDB" id="FungiDB:ASPVEDRAFT_81431"/>
<dbReference type="GO" id="GO:0020037">
    <property type="term" value="F:heme binding"/>
    <property type="evidence" value="ECO:0007669"/>
    <property type="project" value="InterPro"/>
</dbReference>
<dbReference type="SUPFAM" id="SSF48264">
    <property type="entry name" value="Cytochrome P450"/>
    <property type="match status" value="1"/>
</dbReference>
<dbReference type="PANTHER" id="PTHR24296">
    <property type="entry name" value="CYTOCHROME P450"/>
    <property type="match status" value="1"/>
</dbReference>
<keyword evidence="7" id="KW-0812">Transmembrane</keyword>
<keyword evidence="9" id="KW-1185">Reference proteome</keyword>
<evidence type="ECO:0000313" key="8">
    <source>
        <dbReference type="EMBL" id="OJI99841.1"/>
    </source>
</evidence>
<keyword evidence="7" id="KW-1133">Transmembrane helix</keyword>
<dbReference type="AlphaFoldDB" id="A0A1L9PEC4"/>
<dbReference type="Gene3D" id="1.10.630.10">
    <property type="entry name" value="Cytochrome P450"/>
    <property type="match status" value="1"/>
</dbReference>
<accession>A0A1L9PEC4</accession>
<sequence>MSANMDAQQVLNIVVVSLKSTAVLILLTATGLLWIYRNRAFRSSSSLNPWILGPKGKPFKGNVQELQTNGAASCKAWYSLYERYGPAYELTIPFFRLHIINHPTYLEHIQKHNSKNYIRGAFTQNVFGALHRSGVFAVDGAEWQFQRKAATRAFSKRNFETHITASVHRWLDVLMELLGNLARENREFDFQEGWGVFDRRRRDPLWKITERLSGEDKVTKRAVDLFYGKIDGLIMKRLGAMRNGYKPNPDAGVDLLDIFLQSTTDVYKLGGMVFSFLSAGRDTTAYSTSWLMKEIHHVDNRHLDAVSRIRTEADDLGFSSSYLGYGDVPKMRFANAMWDETARLNTVSPAGQMEAAEDDILPAVPELNMPPRRVKKGDIVGYQNYVLARMPEVWGEDAAVFKPSRWFKDNGESISYSPFKYHSWNAGPRSCLGRALATYEGITITSAILQRFDVILADDSKVYEPLAAMNMGIRGGLPMKVRERFERRDLH</sequence>
<dbReference type="GO" id="GO:0005506">
    <property type="term" value="F:iron ion binding"/>
    <property type="evidence" value="ECO:0007669"/>
    <property type="project" value="InterPro"/>
</dbReference>
<name>A0A1L9PEC4_ASPVE</name>
<dbReference type="PROSITE" id="PS00086">
    <property type="entry name" value="CYTOCHROME_P450"/>
    <property type="match status" value="1"/>
</dbReference>
<evidence type="ECO:0000256" key="7">
    <source>
        <dbReference type="SAM" id="Phobius"/>
    </source>
</evidence>
<dbReference type="GO" id="GO:0006629">
    <property type="term" value="P:lipid metabolic process"/>
    <property type="evidence" value="ECO:0007669"/>
    <property type="project" value="UniProtKB-ARBA"/>
</dbReference>
<feature type="transmembrane region" description="Helical" evidence="7">
    <location>
        <begin position="12"/>
        <end position="36"/>
    </location>
</feature>
<evidence type="ECO:0008006" key="10">
    <source>
        <dbReference type="Google" id="ProtNLM"/>
    </source>
</evidence>
<proteinExistence type="inferred from homology"/>
<evidence type="ECO:0000256" key="2">
    <source>
        <dbReference type="ARBA" id="ARBA00022723"/>
    </source>
</evidence>
<evidence type="ECO:0000256" key="1">
    <source>
        <dbReference type="ARBA" id="ARBA00010617"/>
    </source>
</evidence>
<evidence type="ECO:0000313" key="9">
    <source>
        <dbReference type="Proteomes" id="UP000184073"/>
    </source>
</evidence>
<keyword evidence="6" id="KW-0503">Monooxygenase</keyword>
<dbReference type="GO" id="GO:0004497">
    <property type="term" value="F:monooxygenase activity"/>
    <property type="evidence" value="ECO:0007669"/>
    <property type="project" value="UniProtKB-KW"/>
</dbReference>
<dbReference type="InterPro" id="IPR036396">
    <property type="entry name" value="Cyt_P450_sf"/>
</dbReference>
<evidence type="ECO:0000256" key="4">
    <source>
        <dbReference type="ARBA" id="ARBA00023004"/>
    </source>
</evidence>
<dbReference type="Proteomes" id="UP000184073">
    <property type="component" value="Unassembled WGS sequence"/>
</dbReference>